<feature type="transmembrane region" description="Helical" evidence="1">
    <location>
        <begin position="7"/>
        <end position="33"/>
    </location>
</feature>
<accession>A0A4R5W7B1</accession>
<dbReference type="AlphaFoldDB" id="A0A4R5W7B1"/>
<evidence type="ECO:0000313" key="2">
    <source>
        <dbReference type="EMBL" id="TDK68783.1"/>
    </source>
</evidence>
<dbReference type="OrthoDB" id="5654021at2"/>
<name>A0A4R5W7B1_9BURK</name>
<organism evidence="2 3">
    <name type="scientific">Sapientia aquatica</name>
    <dbReference type="NCBI Taxonomy" id="1549640"/>
    <lineage>
        <taxon>Bacteria</taxon>
        <taxon>Pseudomonadati</taxon>
        <taxon>Pseudomonadota</taxon>
        <taxon>Betaproteobacteria</taxon>
        <taxon>Burkholderiales</taxon>
        <taxon>Oxalobacteraceae</taxon>
        <taxon>Sapientia</taxon>
    </lineage>
</organism>
<dbReference type="EMBL" id="SMYL01000001">
    <property type="protein sequence ID" value="TDK68783.1"/>
    <property type="molecule type" value="Genomic_DNA"/>
</dbReference>
<protein>
    <submittedName>
        <fullName evidence="2">NfeD family protein</fullName>
    </submittedName>
</protein>
<evidence type="ECO:0000256" key="1">
    <source>
        <dbReference type="SAM" id="Phobius"/>
    </source>
</evidence>
<sequence>MSEWMSWFGVAGIVVVLELFSGTFYLLMIGIGLASGGLAALLGLSSELQFIIAGVIGVVATVILRRSRFGLRSKVDATRDPNVNLDIGQTLQIVRWNNVSDGVYSARSMHRGAMWDIQFKSPQQPHSGMFIIVEIQGSQLIVEPVVS</sequence>
<reference evidence="2 3" key="1">
    <citation type="submission" date="2019-03" db="EMBL/GenBank/DDBJ databases">
        <title>Sapientia aquatica gen. nov., sp. nov., isolated from a crater lake.</title>
        <authorList>
            <person name="Felfoldi T."/>
            <person name="Szabo A."/>
            <person name="Toth E."/>
            <person name="Schumann P."/>
            <person name="Keki Z."/>
            <person name="Marialigeti K."/>
            <person name="Mathe I."/>
        </authorList>
    </citation>
    <scope>NUCLEOTIDE SEQUENCE [LARGE SCALE GENOMIC DNA]</scope>
    <source>
        <strain evidence="2 3">SA-152</strain>
    </source>
</reference>
<proteinExistence type="predicted"/>
<comment type="caution">
    <text evidence="2">The sequence shown here is derived from an EMBL/GenBank/DDBJ whole genome shotgun (WGS) entry which is preliminary data.</text>
</comment>
<dbReference type="Proteomes" id="UP000294829">
    <property type="component" value="Unassembled WGS sequence"/>
</dbReference>
<keyword evidence="1" id="KW-1133">Transmembrane helix</keyword>
<keyword evidence="1" id="KW-0472">Membrane</keyword>
<keyword evidence="1" id="KW-0812">Transmembrane</keyword>
<gene>
    <name evidence="2" type="ORF">E2I14_03785</name>
</gene>
<evidence type="ECO:0000313" key="3">
    <source>
        <dbReference type="Proteomes" id="UP000294829"/>
    </source>
</evidence>
<feature type="transmembrane region" description="Helical" evidence="1">
    <location>
        <begin position="39"/>
        <end position="64"/>
    </location>
</feature>
<keyword evidence="3" id="KW-1185">Reference proteome</keyword>